<evidence type="ECO:0000256" key="2">
    <source>
        <dbReference type="SAM" id="SignalP"/>
    </source>
</evidence>
<dbReference type="EMBL" id="MQWA01000001">
    <property type="protein sequence ID" value="PQJ28529.1"/>
    <property type="molecule type" value="Genomic_DNA"/>
</dbReference>
<gene>
    <name evidence="3" type="ORF">BSZ32_08420</name>
</gene>
<evidence type="ECO:0000256" key="1">
    <source>
        <dbReference type="SAM" id="MobiDB-lite"/>
    </source>
</evidence>
<feature type="region of interest" description="Disordered" evidence="1">
    <location>
        <begin position="119"/>
        <end position="138"/>
    </location>
</feature>
<feature type="chain" id="PRO_5015497213" evidence="2">
    <location>
        <begin position="21"/>
        <end position="265"/>
    </location>
</feature>
<keyword evidence="4" id="KW-1185">Reference proteome</keyword>
<organism evidence="3 4">
    <name type="scientific">Rubritalea profundi</name>
    <dbReference type="NCBI Taxonomy" id="1658618"/>
    <lineage>
        <taxon>Bacteria</taxon>
        <taxon>Pseudomonadati</taxon>
        <taxon>Verrucomicrobiota</taxon>
        <taxon>Verrucomicrobiia</taxon>
        <taxon>Verrucomicrobiales</taxon>
        <taxon>Rubritaleaceae</taxon>
        <taxon>Rubritalea</taxon>
    </lineage>
</organism>
<reference evidence="3 4" key="1">
    <citation type="submission" date="2016-12" db="EMBL/GenBank/DDBJ databases">
        <title>Study of bacterial adaptation to deep sea.</title>
        <authorList>
            <person name="Song J."/>
            <person name="Yoshizawa S."/>
            <person name="Kogure K."/>
        </authorList>
    </citation>
    <scope>NUCLEOTIDE SEQUENCE [LARGE SCALE GENOMIC DNA]</scope>
    <source>
        <strain evidence="3 4">SAORIC-165</strain>
    </source>
</reference>
<evidence type="ECO:0000313" key="3">
    <source>
        <dbReference type="EMBL" id="PQJ28529.1"/>
    </source>
</evidence>
<name>A0A2S7U0J5_9BACT</name>
<dbReference type="OrthoDB" id="186087at2"/>
<feature type="signal peptide" evidence="2">
    <location>
        <begin position="1"/>
        <end position="20"/>
    </location>
</feature>
<dbReference type="Proteomes" id="UP000239907">
    <property type="component" value="Unassembled WGS sequence"/>
</dbReference>
<proteinExistence type="predicted"/>
<evidence type="ECO:0000313" key="4">
    <source>
        <dbReference type="Proteomes" id="UP000239907"/>
    </source>
</evidence>
<protein>
    <submittedName>
        <fullName evidence="3">Uncharacterized protein</fullName>
    </submittedName>
</protein>
<accession>A0A2S7U0J5</accession>
<keyword evidence="2" id="KW-0732">Signal</keyword>
<sequence length="265" mass="28943">MKLRLIKTAKLALVLFAALALPSCLQNETTITLNKDGSGTIVEETLLGAQMLAMMTQFVQPGQPDPVAEMFKEDKAKAKTAKLGEGVEYVKTEMINKDGKKGARIHYKFADINKLSVNPSDVTDDMQQEGAPAEKDKKDESIKFAYADAKLKIIVPPTDFDDMNMDDAKGGDPQMEAMMKEMMRDMRITMKLVIADGIAASSVSHVKGDTVTLFDVQVGKMLEQKDALKKISTTAKTDMEAAKAAFGKLDGIKIETKNDATVTIK</sequence>
<dbReference type="RefSeq" id="WP_105043033.1">
    <property type="nucleotide sequence ID" value="NZ_MQWA01000001.1"/>
</dbReference>
<comment type="caution">
    <text evidence="3">The sequence shown here is derived from an EMBL/GenBank/DDBJ whole genome shotgun (WGS) entry which is preliminary data.</text>
</comment>
<dbReference type="AlphaFoldDB" id="A0A2S7U0J5"/>